<dbReference type="GO" id="GO:0006952">
    <property type="term" value="P:defense response"/>
    <property type="evidence" value="ECO:0007669"/>
    <property type="project" value="UniProtKB-KW"/>
</dbReference>
<feature type="domain" description="NB-ARC" evidence="3">
    <location>
        <begin position="82"/>
        <end position="233"/>
    </location>
</feature>
<organism evidence="6 7">
    <name type="scientific">Dichanthelium oligosanthes</name>
    <dbReference type="NCBI Taxonomy" id="888268"/>
    <lineage>
        <taxon>Eukaryota</taxon>
        <taxon>Viridiplantae</taxon>
        <taxon>Streptophyta</taxon>
        <taxon>Embryophyta</taxon>
        <taxon>Tracheophyta</taxon>
        <taxon>Spermatophyta</taxon>
        <taxon>Magnoliopsida</taxon>
        <taxon>Liliopsida</taxon>
        <taxon>Poales</taxon>
        <taxon>Poaceae</taxon>
        <taxon>PACMAD clade</taxon>
        <taxon>Panicoideae</taxon>
        <taxon>Panicodae</taxon>
        <taxon>Paniceae</taxon>
        <taxon>Dichantheliinae</taxon>
        <taxon>Dichanthelium</taxon>
    </lineage>
</organism>
<dbReference type="Gene3D" id="1.10.10.10">
    <property type="entry name" value="Winged helix-like DNA-binding domain superfamily/Winged helix DNA-binding domain"/>
    <property type="match status" value="1"/>
</dbReference>
<evidence type="ECO:0000259" key="4">
    <source>
        <dbReference type="Pfam" id="PF23559"/>
    </source>
</evidence>
<dbReference type="PRINTS" id="PR00364">
    <property type="entry name" value="DISEASERSIST"/>
</dbReference>
<accession>A0A1E5UPA9</accession>
<dbReference type="Gene3D" id="3.80.10.10">
    <property type="entry name" value="Ribonuclease Inhibitor"/>
    <property type="match status" value="4"/>
</dbReference>
<keyword evidence="2" id="KW-0611">Plant defense</keyword>
<dbReference type="InterPro" id="IPR002182">
    <property type="entry name" value="NB-ARC"/>
</dbReference>
<feature type="domain" description="R13L1/DRL21-like LRR repeat region" evidence="5">
    <location>
        <begin position="610"/>
        <end position="726"/>
    </location>
</feature>
<evidence type="ECO:0000259" key="5">
    <source>
        <dbReference type="Pfam" id="PF25019"/>
    </source>
</evidence>
<evidence type="ECO:0000259" key="3">
    <source>
        <dbReference type="Pfam" id="PF00931"/>
    </source>
</evidence>
<evidence type="ECO:0000256" key="1">
    <source>
        <dbReference type="ARBA" id="ARBA00022614"/>
    </source>
</evidence>
<dbReference type="SUPFAM" id="SSF52058">
    <property type="entry name" value="L domain-like"/>
    <property type="match status" value="3"/>
</dbReference>
<evidence type="ECO:0000313" key="6">
    <source>
        <dbReference type="EMBL" id="OEL14686.1"/>
    </source>
</evidence>
<dbReference type="PANTHER" id="PTHR36766:SF40">
    <property type="entry name" value="DISEASE RESISTANCE PROTEIN RGA3"/>
    <property type="match status" value="1"/>
</dbReference>
<evidence type="ECO:0000313" key="7">
    <source>
        <dbReference type="Proteomes" id="UP000095767"/>
    </source>
</evidence>
<sequence>MTPTNGASLVPVEPFDRDNISGQINEHIDECCKMAKDVRQALVLENLDYCIAQKYMNARIDHRETSSYPTEPKVYGRDEERDLIISKLISDESDVQNLSVLAIVGNGGVGKTTLAKVVYNHPAVLEHFDILMWVYVSVYFDQVKITRELLGHLCKNRCENTTELKELQSFLWNELKYKRVLLVMDDMWEDSKKERWNELLKPFLTNHAKGNKILVTTRKPSVARMTGAVHDLNLGGLQPPGFLCLFKECAFGDENYRGHRKLQKIGQQIVVKLKGYPLAAKTVGKLLQRKLDEEHWTRILESSEWKYQKDDNDIMPALRISYKHLPAHLQQCFSFCAVFPKNHRYDEKQLVNIWIALGYLASIDQNAQAEETGSKYLTDLIDLGFFLTESPRSSILMHDLLHDLAQLISSDECFTIQDLEPPNASRLVHHVSIITESAYYGQLDGIVRPNQCFQHEFSRTFSKLPKKNLRTLMLFGAHDLGFADTCQQEFKEIRAVRVLNMEMVYPALNSLISNIAAFINLRYLELHSFYYGLTLQLPEALCKLYHLQVLDIKHNWSADTVLPRGFNKLVNLRHFFAKEELHAQIAGVGRLIFLQDLKAFDVREEKEFCIAELGQLNELRGSIIIYNLQNVKSKKEAIMARLCDKLYLTGLHLSWRRGLTDTLECLEPPKGIEMLRIDGYRCSTPSWISSNFYLTSLRSLHLQNCMKWSTLPHPQQLPLLRELHLIFMHNMEKIEVGHLKVLELRNIRKLKQYMELEREQACVNLEVLDIEECHNLKGFPFQIASGALYERHFPRLRKLRIHDCCYGTTLPPLPLQDTLTSIDIKGVFSNYDVFQLRTGNGSSLCLEIKGHRYVQKLDETVLRFSKLKNLQELEVKNFTGLTCLAWEGLQQMTLLKKLRLLDCPKLFADNPKLFVPASVEELEFATCNITGKQLSNLMLNLPVLKTMKLRYCKGITSLVTGMLVDEQNLMAEGTCHVPPCCLMTLEKLHISFKRDPDPSMFLMTNDGLGVFQCLKEIALANVGMLLPSMISEAAPELSSCSLLPPSLLKLDITDVEDKLLISSKLSSLVELNIHQSPVLTCMEMCSCTSLRKLYIRECGMLQSIQGSQSLSLLVELEIADCSMLASVQLQPCTSLQLLSIGRCDALCRLDGPHSIPSLKQVKIYSNTSLASVELHSCRALEKLCVKECPALASWLGFQSLVSLKYLQISQCPGFVSCWLSAAEGIDREGHNFCIPLKQLDIDDRRVLAMPICRQLVALETLGISGIHYPNDEVSILNDSHEAALSILVSLKDLSFSNFKDLESLPATLHRLTSLRSLTIRSCPGIESLPKEGLPPSLELIDLFREYSDDLKELCMKMSEEEQRLSLYINGREACTLDSA</sequence>
<dbReference type="FunFam" id="3.40.50.300:FF:001091">
    <property type="entry name" value="Probable disease resistance protein At1g61300"/>
    <property type="match status" value="1"/>
</dbReference>
<dbReference type="Pfam" id="PF25019">
    <property type="entry name" value="LRR_R13L1-DRL21"/>
    <property type="match status" value="1"/>
</dbReference>
<protein>
    <submittedName>
        <fullName evidence="6">Disease resistance protein RGA2</fullName>
    </submittedName>
</protein>
<dbReference type="OrthoDB" id="1534087at2759"/>
<name>A0A1E5UPA9_9POAL</name>
<comment type="caution">
    <text evidence="6">The sequence shown here is derived from an EMBL/GenBank/DDBJ whole genome shotgun (WGS) entry which is preliminary data.</text>
</comment>
<dbReference type="STRING" id="888268.A0A1E5UPA9"/>
<dbReference type="Pfam" id="PF00931">
    <property type="entry name" value="NB-ARC"/>
    <property type="match status" value="1"/>
</dbReference>
<dbReference type="InterPro" id="IPR056789">
    <property type="entry name" value="LRR_R13L1-DRL21"/>
</dbReference>
<dbReference type="Proteomes" id="UP000095767">
    <property type="component" value="Unassembled WGS sequence"/>
</dbReference>
<evidence type="ECO:0000256" key="2">
    <source>
        <dbReference type="ARBA" id="ARBA00022821"/>
    </source>
</evidence>
<gene>
    <name evidence="6" type="ORF">BAE44_0024294</name>
</gene>
<dbReference type="InterPro" id="IPR036388">
    <property type="entry name" value="WH-like_DNA-bd_sf"/>
</dbReference>
<dbReference type="InterPro" id="IPR058922">
    <property type="entry name" value="WHD_DRP"/>
</dbReference>
<dbReference type="PANTHER" id="PTHR36766">
    <property type="entry name" value="PLANT BROAD-SPECTRUM MILDEW RESISTANCE PROTEIN RPW8"/>
    <property type="match status" value="1"/>
</dbReference>
<dbReference type="Gene3D" id="3.40.50.300">
    <property type="entry name" value="P-loop containing nucleotide triphosphate hydrolases"/>
    <property type="match status" value="1"/>
</dbReference>
<keyword evidence="7" id="KW-1185">Reference proteome</keyword>
<dbReference type="EMBL" id="LWDX02069242">
    <property type="protein sequence ID" value="OEL14686.1"/>
    <property type="molecule type" value="Genomic_DNA"/>
</dbReference>
<dbReference type="InterPro" id="IPR032675">
    <property type="entry name" value="LRR_dom_sf"/>
</dbReference>
<dbReference type="Pfam" id="PF23559">
    <property type="entry name" value="WHD_DRP"/>
    <property type="match status" value="1"/>
</dbReference>
<proteinExistence type="predicted"/>
<reference evidence="6 7" key="1">
    <citation type="submission" date="2016-09" db="EMBL/GenBank/DDBJ databases">
        <title>The draft genome of Dichanthelium oligosanthes: A C3 panicoid grass species.</title>
        <authorList>
            <person name="Studer A.J."/>
            <person name="Schnable J.C."/>
            <person name="Brutnell T.P."/>
        </authorList>
    </citation>
    <scope>NUCLEOTIDE SEQUENCE [LARGE SCALE GENOMIC DNA]</scope>
    <source>
        <strain evidence="7">cv. Kellogg 1175</strain>
        <tissue evidence="6">Leaf</tissue>
    </source>
</reference>
<keyword evidence="1" id="KW-0433">Leucine-rich repeat</keyword>
<dbReference type="InterPro" id="IPR027417">
    <property type="entry name" value="P-loop_NTPase"/>
</dbReference>
<dbReference type="SUPFAM" id="SSF52540">
    <property type="entry name" value="P-loop containing nucleoside triphosphate hydrolases"/>
    <property type="match status" value="1"/>
</dbReference>
<feature type="domain" description="Disease resistance protein winged helix" evidence="4">
    <location>
        <begin position="338"/>
        <end position="405"/>
    </location>
</feature>
<dbReference type="GO" id="GO:0043531">
    <property type="term" value="F:ADP binding"/>
    <property type="evidence" value="ECO:0007669"/>
    <property type="project" value="InterPro"/>
</dbReference>